<sequence>MKKIILSTALLAGLGAATVAEAATITETESITTQGQSMSFATPAAGYAGGTGTLSITLNGDFSTNFYDTEYADVTLAPLGGTLRLANLPGSNYVTSNSISGLSLDSSSGTDMIVNWDSLLQYTFTVSASAMAALLADDVFDIAFDLGGGVNPHAEYDADFVSYSLDYTSLPAVPLPATAPLLLGALGGFGALRRRRKSRG</sequence>
<proteinExistence type="predicted"/>
<keyword evidence="1" id="KW-0472">Membrane</keyword>
<dbReference type="AlphaFoldDB" id="A0A1I3QLJ2"/>
<dbReference type="Proteomes" id="UP000199630">
    <property type="component" value="Unassembled WGS sequence"/>
</dbReference>
<dbReference type="STRING" id="588602.SAMN04487991_1858"/>
<gene>
    <name evidence="3" type="ORF">SAMN04487991_1858</name>
</gene>
<keyword evidence="1" id="KW-0812">Transmembrane</keyword>
<evidence type="ECO:0000313" key="3">
    <source>
        <dbReference type="EMBL" id="SFJ34121.1"/>
    </source>
</evidence>
<dbReference type="EMBL" id="FORH01000003">
    <property type="protein sequence ID" value="SFJ34121.1"/>
    <property type="molecule type" value="Genomic_DNA"/>
</dbReference>
<name>A0A1I3QLJ2_9RHOB</name>
<keyword evidence="2" id="KW-0732">Signal</keyword>
<organism evidence="3 4">
    <name type="scientific">Celeribacter neptunius</name>
    <dbReference type="NCBI Taxonomy" id="588602"/>
    <lineage>
        <taxon>Bacteria</taxon>
        <taxon>Pseudomonadati</taxon>
        <taxon>Pseudomonadota</taxon>
        <taxon>Alphaproteobacteria</taxon>
        <taxon>Rhodobacterales</taxon>
        <taxon>Roseobacteraceae</taxon>
        <taxon>Celeribacter</taxon>
    </lineage>
</organism>
<feature type="chain" id="PRO_5011464452" evidence="2">
    <location>
        <begin position="23"/>
        <end position="200"/>
    </location>
</feature>
<keyword evidence="1" id="KW-1133">Transmembrane helix</keyword>
<feature type="signal peptide" evidence="2">
    <location>
        <begin position="1"/>
        <end position="22"/>
    </location>
</feature>
<evidence type="ECO:0000313" key="4">
    <source>
        <dbReference type="Proteomes" id="UP000199630"/>
    </source>
</evidence>
<evidence type="ECO:0000256" key="1">
    <source>
        <dbReference type="SAM" id="Phobius"/>
    </source>
</evidence>
<accession>A0A1I3QLJ2</accession>
<evidence type="ECO:0000256" key="2">
    <source>
        <dbReference type="SAM" id="SignalP"/>
    </source>
</evidence>
<dbReference type="InterPro" id="IPR022472">
    <property type="entry name" value="VPLPA-CTERM"/>
</dbReference>
<keyword evidence="4" id="KW-1185">Reference proteome</keyword>
<reference evidence="4" key="1">
    <citation type="submission" date="2016-10" db="EMBL/GenBank/DDBJ databases">
        <authorList>
            <person name="Varghese N."/>
            <person name="Submissions S."/>
        </authorList>
    </citation>
    <scope>NUCLEOTIDE SEQUENCE [LARGE SCALE GENOMIC DNA]</scope>
    <source>
        <strain evidence="4">DSM 26471</strain>
    </source>
</reference>
<protein>
    <submittedName>
        <fullName evidence="3">VPLPA-CTERM protein sorting domain-containing protein</fullName>
    </submittedName>
</protein>
<dbReference type="RefSeq" id="WP_090060242.1">
    <property type="nucleotide sequence ID" value="NZ_FORH01000003.1"/>
</dbReference>
<dbReference type="NCBIfam" id="TIGR03370">
    <property type="entry name" value="VPLPA-CTERM"/>
    <property type="match status" value="1"/>
</dbReference>
<feature type="transmembrane region" description="Helical" evidence="1">
    <location>
        <begin position="173"/>
        <end position="192"/>
    </location>
</feature>